<name>A0A6J8CDC2_MYTCO</name>
<feature type="region of interest" description="Disordered" evidence="1">
    <location>
        <begin position="324"/>
        <end position="343"/>
    </location>
</feature>
<dbReference type="AlphaFoldDB" id="A0A6J8CDC2"/>
<evidence type="ECO:0000313" key="4">
    <source>
        <dbReference type="Proteomes" id="UP000507470"/>
    </source>
</evidence>
<evidence type="ECO:0000313" key="3">
    <source>
        <dbReference type="EMBL" id="CAC5394408.1"/>
    </source>
</evidence>
<dbReference type="OrthoDB" id="10355977at2759"/>
<keyword evidence="2" id="KW-1133">Transmembrane helix</keyword>
<evidence type="ECO:0000256" key="2">
    <source>
        <dbReference type="SAM" id="Phobius"/>
    </source>
</evidence>
<gene>
    <name evidence="3" type="ORF">MCOR_29157</name>
</gene>
<reference evidence="3 4" key="1">
    <citation type="submission" date="2020-06" db="EMBL/GenBank/DDBJ databases">
        <authorList>
            <person name="Li R."/>
            <person name="Bekaert M."/>
        </authorList>
    </citation>
    <scope>NUCLEOTIDE SEQUENCE [LARGE SCALE GENOMIC DNA]</scope>
    <source>
        <strain evidence="4">wild</strain>
    </source>
</reference>
<accession>A0A6J8CDC2</accession>
<proteinExistence type="predicted"/>
<evidence type="ECO:0008006" key="5">
    <source>
        <dbReference type="Google" id="ProtNLM"/>
    </source>
</evidence>
<sequence>MTRDASTDSLIAHSEKTTWQESFKSCQEGFGGSAFFKHCQPSTCNASNAIGKIVNISTNKVEYWINGFVQRSPVVVYEGCYYKYIPSIAVDTHFLLSDNSVFACSYKCQVQKGDYIFLNETCLCVLNENNQTLRISDTRTSPSKCKTVCPGSSTDLCGGIGTINFTLFSGYMIKSVEKTTNPFIGTTCGRTGQPNYDYCHKKRLAVCANPNGTGNDSCRKEKEVYWIGSYSSEGITWENDKELNTESLAYCLRLEVWRNQSRMKVGDCSGKLQPLCVLKDASNNHDSKNDILFGSVGAILGVLLIVAIVILLILRHKSKISKTPQRQHEYYSEPNLPPTAKERHPLENVTEDDVYNHLGETEETFDSKPSSSVYDVFGHTDVEYDVSMASNRRHENIGDMYDSSRVVDVYDTTHDQNIKIRPESQTYNIVSTQ</sequence>
<organism evidence="3 4">
    <name type="scientific">Mytilus coruscus</name>
    <name type="common">Sea mussel</name>
    <dbReference type="NCBI Taxonomy" id="42192"/>
    <lineage>
        <taxon>Eukaryota</taxon>
        <taxon>Metazoa</taxon>
        <taxon>Spiralia</taxon>
        <taxon>Lophotrochozoa</taxon>
        <taxon>Mollusca</taxon>
        <taxon>Bivalvia</taxon>
        <taxon>Autobranchia</taxon>
        <taxon>Pteriomorphia</taxon>
        <taxon>Mytilida</taxon>
        <taxon>Mytiloidea</taxon>
        <taxon>Mytilidae</taxon>
        <taxon>Mytilinae</taxon>
        <taxon>Mytilus</taxon>
    </lineage>
</organism>
<dbReference type="EMBL" id="CACVKT020005286">
    <property type="protein sequence ID" value="CAC5394408.1"/>
    <property type="molecule type" value="Genomic_DNA"/>
</dbReference>
<feature type="transmembrane region" description="Helical" evidence="2">
    <location>
        <begin position="291"/>
        <end position="314"/>
    </location>
</feature>
<protein>
    <recommendedName>
        <fullName evidence="5">WSC domain-containing protein</fullName>
    </recommendedName>
</protein>
<keyword evidence="4" id="KW-1185">Reference proteome</keyword>
<keyword evidence="2" id="KW-0472">Membrane</keyword>
<dbReference type="Proteomes" id="UP000507470">
    <property type="component" value="Unassembled WGS sequence"/>
</dbReference>
<keyword evidence="2" id="KW-0812">Transmembrane</keyword>
<dbReference type="CDD" id="cd12087">
    <property type="entry name" value="TM_EGFR-like"/>
    <property type="match status" value="1"/>
</dbReference>
<evidence type="ECO:0000256" key="1">
    <source>
        <dbReference type="SAM" id="MobiDB-lite"/>
    </source>
</evidence>